<dbReference type="PANTHER" id="PTHR44591">
    <property type="entry name" value="STRESS RESPONSE REGULATOR PROTEIN 1"/>
    <property type="match status" value="1"/>
</dbReference>
<dbReference type="Pfam" id="PF00072">
    <property type="entry name" value="Response_reg"/>
    <property type="match status" value="1"/>
</dbReference>
<proteinExistence type="predicted"/>
<keyword evidence="1 6" id="KW-0597">Phosphoprotein</keyword>
<keyword evidence="5" id="KW-0804">Transcription</keyword>
<organism evidence="8 9">
    <name type="scientific">Desulfonema limicola</name>
    <dbReference type="NCBI Taxonomy" id="45656"/>
    <lineage>
        <taxon>Bacteria</taxon>
        <taxon>Pseudomonadati</taxon>
        <taxon>Thermodesulfobacteriota</taxon>
        <taxon>Desulfobacteria</taxon>
        <taxon>Desulfobacterales</taxon>
        <taxon>Desulfococcaceae</taxon>
        <taxon>Desulfonema</taxon>
    </lineage>
</organism>
<feature type="modified residue" description="4-aspartylphosphate" evidence="6">
    <location>
        <position position="54"/>
    </location>
</feature>
<evidence type="ECO:0000313" key="8">
    <source>
        <dbReference type="EMBL" id="QTA80871.1"/>
    </source>
</evidence>
<name>A0A975B8Z2_9BACT</name>
<dbReference type="EMBL" id="CP061799">
    <property type="protein sequence ID" value="QTA80871.1"/>
    <property type="molecule type" value="Genomic_DNA"/>
</dbReference>
<dbReference type="Gene3D" id="3.40.50.2300">
    <property type="match status" value="1"/>
</dbReference>
<dbReference type="InterPro" id="IPR050595">
    <property type="entry name" value="Bact_response_regulator"/>
</dbReference>
<protein>
    <submittedName>
        <fullName evidence="8">Two component system response regulator</fullName>
    </submittedName>
</protein>
<dbReference type="Proteomes" id="UP000663720">
    <property type="component" value="Chromosome"/>
</dbReference>
<evidence type="ECO:0000256" key="1">
    <source>
        <dbReference type="ARBA" id="ARBA00022553"/>
    </source>
</evidence>
<dbReference type="PANTHER" id="PTHR44591:SF14">
    <property type="entry name" value="PROTEIN PILG"/>
    <property type="match status" value="1"/>
</dbReference>
<evidence type="ECO:0000259" key="7">
    <source>
        <dbReference type="PROSITE" id="PS50110"/>
    </source>
</evidence>
<dbReference type="SUPFAM" id="SSF52172">
    <property type="entry name" value="CheY-like"/>
    <property type="match status" value="1"/>
</dbReference>
<evidence type="ECO:0000256" key="2">
    <source>
        <dbReference type="ARBA" id="ARBA00023012"/>
    </source>
</evidence>
<reference evidence="8" key="1">
    <citation type="journal article" date="2021" name="Microb. Physiol.">
        <title>Proteogenomic Insights into the Physiology of Marine, Sulfate-Reducing, Filamentous Desulfonema limicola and Desulfonema magnum.</title>
        <authorList>
            <person name="Schnaars V."/>
            <person name="Wohlbrand L."/>
            <person name="Scheve S."/>
            <person name="Hinrichs C."/>
            <person name="Reinhardt R."/>
            <person name="Rabus R."/>
        </authorList>
    </citation>
    <scope>NUCLEOTIDE SEQUENCE</scope>
    <source>
        <strain evidence="8">5ac10</strain>
    </source>
</reference>
<accession>A0A975B8Z2</accession>
<dbReference type="AlphaFoldDB" id="A0A975B8Z2"/>
<dbReference type="InterPro" id="IPR001789">
    <property type="entry name" value="Sig_transdc_resp-reg_receiver"/>
</dbReference>
<evidence type="ECO:0000256" key="6">
    <source>
        <dbReference type="PROSITE-ProRule" id="PRU00169"/>
    </source>
</evidence>
<keyword evidence="4" id="KW-0238">DNA-binding</keyword>
<dbReference type="FunFam" id="3.40.50.2300:FF:000001">
    <property type="entry name" value="DNA-binding response regulator PhoB"/>
    <property type="match status" value="1"/>
</dbReference>
<dbReference type="GO" id="GO:0000160">
    <property type="term" value="P:phosphorelay signal transduction system"/>
    <property type="evidence" value="ECO:0007669"/>
    <property type="project" value="UniProtKB-KW"/>
</dbReference>
<evidence type="ECO:0000256" key="3">
    <source>
        <dbReference type="ARBA" id="ARBA00023015"/>
    </source>
</evidence>
<gene>
    <name evidence="8" type="ORF">dnl_31840</name>
</gene>
<dbReference type="GO" id="GO:0003677">
    <property type="term" value="F:DNA binding"/>
    <property type="evidence" value="ECO:0007669"/>
    <property type="project" value="UniProtKB-KW"/>
</dbReference>
<dbReference type="SMART" id="SM00448">
    <property type="entry name" value="REC"/>
    <property type="match status" value="1"/>
</dbReference>
<dbReference type="PROSITE" id="PS50110">
    <property type="entry name" value="RESPONSE_REGULATORY"/>
    <property type="match status" value="1"/>
</dbReference>
<evidence type="ECO:0000256" key="4">
    <source>
        <dbReference type="ARBA" id="ARBA00023125"/>
    </source>
</evidence>
<dbReference type="CDD" id="cd17574">
    <property type="entry name" value="REC_OmpR"/>
    <property type="match status" value="1"/>
</dbReference>
<evidence type="ECO:0000256" key="5">
    <source>
        <dbReference type="ARBA" id="ARBA00023163"/>
    </source>
</evidence>
<dbReference type="RefSeq" id="WP_207692436.1">
    <property type="nucleotide sequence ID" value="NZ_CP061799.1"/>
</dbReference>
<sequence>MSKKRILVVDDEPDFAAIVQKNLKKEGFDVEVAYDGVQALEKIKANPPDAIVLDVMMPEKDGYEVCKELKESEEYCDIPIVMLTAVADHVASTRYSHADGMSMEADDYLPKPASAEDITDSLRSLLD</sequence>
<dbReference type="InterPro" id="IPR011006">
    <property type="entry name" value="CheY-like_superfamily"/>
</dbReference>
<feature type="domain" description="Response regulatory" evidence="7">
    <location>
        <begin position="5"/>
        <end position="126"/>
    </location>
</feature>
<keyword evidence="3" id="KW-0805">Transcription regulation</keyword>
<dbReference type="KEGG" id="dli:dnl_31840"/>
<keyword evidence="9" id="KW-1185">Reference proteome</keyword>
<evidence type="ECO:0000313" key="9">
    <source>
        <dbReference type="Proteomes" id="UP000663720"/>
    </source>
</evidence>
<keyword evidence="2" id="KW-0902">Two-component regulatory system</keyword>